<evidence type="ECO:0000256" key="1">
    <source>
        <dbReference type="PROSITE-ProRule" id="PRU00191"/>
    </source>
</evidence>
<feature type="compositionally biased region" description="Acidic residues" evidence="2">
    <location>
        <begin position="227"/>
        <end position="236"/>
    </location>
</feature>
<dbReference type="PROSITE" id="PS50001">
    <property type="entry name" value="SH2"/>
    <property type="match status" value="1"/>
</dbReference>
<dbReference type="InterPro" id="IPR036860">
    <property type="entry name" value="SH2_dom_sf"/>
</dbReference>
<name>A9V1R5_MONBE</name>
<feature type="region of interest" description="Disordered" evidence="2">
    <location>
        <begin position="87"/>
        <end position="120"/>
    </location>
</feature>
<protein>
    <recommendedName>
        <fullName evidence="3">SH2 domain-containing protein</fullName>
    </recommendedName>
</protein>
<accession>A9V1R5</accession>
<dbReference type="EMBL" id="CH991554">
    <property type="protein sequence ID" value="EDQ88607.1"/>
    <property type="molecule type" value="Genomic_DNA"/>
</dbReference>
<dbReference type="Proteomes" id="UP000001357">
    <property type="component" value="Unassembled WGS sequence"/>
</dbReference>
<dbReference type="SUPFAM" id="SSF55550">
    <property type="entry name" value="SH2 domain"/>
    <property type="match status" value="1"/>
</dbReference>
<dbReference type="InterPro" id="IPR000980">
    <property type="entry name" value="SH2"/>
</dbReference>
<sequence length="472" mass="51477">MYRGTLAGRYMAYPLRACFTASPSPQTFPVMSNIGNITVPENPAGFEQQHLVGALVTFSNPQLIPRTVREWRAELALQVDPQNNRISLVQPASRPTTAPAALPSNTTDPEATELPDGETKASPSLAIATWDAHHLLGFHWDQESLNAVLAIWTSVNNFDIHNLRFVSANDADAFGNLVAACIQNKSSTSSGSPTRSPRRWSAVFHSLFRLAAGSPRPTTDSASSSAAEEDDLDYDGESSSNEAIYDVRTLAAFNEEGPGICRARALSLSRSWNTDSFSGTLPSGPGINRHKGYGKRQNVPKRAGKPANARAAAEDRRNSAPPGLWRDGTLNALDSLSSRQDSGCYGFHDENDDLLTIDDVEEPLPILDADGEPDWLFRELDWESSEFLLDGEEPGTFLIRAQDDALTLSLKRVDARIEHVPIMQSSATGLYYLTGLKRVSRSSVAHLVSYLVADHVRVCGSILQRPLHVSVL</sequence>
<evidence type="ECO:0000256" key="2">
    <source>
        <dbReference type="SAM" id="MobiDB-lite"/>
    </source>
</evidence>
<evidence type="ECO:0000313" key="4">
    <source>
        <dbReference type="EMBL" id="EDQ88607.1"/>
    </source>
</evidence>
<dbReference type="AlphaFoldDB" id="A9V1R5"/>
<evidence type="ECO:0000259" key="3">
    <source>
        <dbReference type="PROSITE" id="PS50001"/>
    </source>
</evidence>
<dbReference type="CDD" id="cd00173">
    <property type="entry name" value="SH2"/>
    <property type="match status" value="1"/>
</dbReference>
<keyword evidence="1" id="KW-0727">SH2 domain</keyword>
<dbReference type="KEGG" id="mbr:MONBRDRAFT_8990"/>
<dbReference type="InParanoid" id="A9V1R5"/>
<dbReference type="RefSeq" id="XP_001746711.1">
    <property type="nucleotide sequence ID" value="XM_001746659.1"/>
</dbReference>
<gene>
    <name evidence="4" type="ORF">MONBRDRAFT_8990</name>
</gene>
<dbReference type="Gene3D" id="3.30.505.10">
    <property type="entry name" value="SH2 domain"/>
    <property type="match status" value="1"/>
</dbReference>
<feature type="region of interest" description="Disordered" evidence="2">
    <location>
        <begin position="214"/>
        <end position="238"/>
    </location>
</feature>
<reference evidence="4 5" key="1">
    <citation type="journal article" date="2008" name="Nature">
        <title>The genome of the choanoflagellate Monosiga brevicollis and the origin of metazoans.</title>
        <authorList>
            <consortium name="JGI Sequencing"/>
            <person name="King N."/>
            <person name="Westbrook M.J."/>
            <person name="Young S.L."/>
            <person name="Kuo A."/>
            <person name="Abedin M."/>
            <person name="Chapman J."/>
            <person name="Fairclough S."/>
            <person name="Hellsten U."/>
            <person name="Isogai Y."/>
            <person name="Letunic I."/>
            <person name="Marr M."/>
            <person name="Pincus D."/>
            <person name="Putnam N."/>
            <person name="Rokas A."/>
            <person name="Wright K.J."/>
            <person name="Zuzow R."/>
            <person name="Dirks W."/>
            <person name="Good M."/>
            <person name="Goodstein D."/>
            <person name="Lemons D."/>
            <person name="Li W."/>
            <person name="Lyons J.B."/>
            <person name="Morris A."/>
            <person name="Nichols S."/>
            <person name="Richter D.J."/>
            <person name="Salamov A."/>
            <person name="Bork P."/>
            <person name="Lim W.A."/>
            <person name="Manning G."/>
            <person name="Miller W.T."/>
            <person name="McGinnis W."/>
            <person name="Shapiro H."/>
            <person name="Tjian R."/>
            <person name="Grigoriev I.V."/>
            <person name="Rokhsar D."/>
        </authorList>
    </citation>
    <scope>NUCLEOTIDE SEQUENCE [LARGE SCALE GENOMIC DNA]</scope>
    <source>
        <strain evidence="5">MX1 / ATCC 50154</strain>
    </source>
</reference>
<proteinExistence type="predicted"/>
<feature type="domain" description="SH2" evidence="3">
    <location>
        <begin position="375"/>
        <end position="467"/>
    </location>
</feature>
<organism evidence="4 5">
    <name type="scientific">Monosiga brevicollis</name>
    <name type="common">Choanoflagellate</name>
    <dbReference type="NCBI Taxonomy" id="81824"/>
    <lineage>
        <taxon>Eukaryota</taxon>
        <taxon>Choanoflagellata</taxon>
        <taxon>Craspedida</taxon>
        <taxon>Salpingoecidae</taxon>
        <taxon>Monosiga</taxon>
    </lineage>
</organism>
<dbReference type="SMART" id="SM00252">
    <property type="entry name" value="SH2"/>
    <property type="match status" value="1"/>
</dbReference>
<keyword evidence="5" id="KW-1185">Reference proteome</keyword>
<dbReference type="Pfam" id="PF00017">
    <property type="entry name" value="SH2"/>
    <property type="match status" value="1"/>
</dbReference>
<feature type="region of interest" description="Disordered" evidence="2">
    <location>
        <begin position="277"/>
        <end position="326"/>
    </location>
</feature>
<feature type="compositionally biased region" description="Basic residues" evidence="2">
    <location>
        <begin position="288"/>
        <end position="304"/>
    </location>
</feature>
<evidence type="ECO:0000313" key="5">
    <source>
        <dbReference type="Proteomes" id="UP000001357"/>
    </source>
</evidence>
<dbReference type="GeneID" id="5891963"/>